<dbReference type="PATRIC" id="fig|1029756.8.peg.3509"/>
<name>V5SIX1_9HYPH</name>
<organism evidence="1 2">
    <name type="scientific">Hyphomicrobium nitrativorans NL23</name>
    <dbReference type="NCBI Taxonomy" id="1029756"/>
    <lineage>
        <taxon>Bacteria</taxon>
        <taxon>Pseudomonadati</taxon>
        <taxon>Pseudomonadota</taxon>
        <taxon>Alphaproteobacteria</taxon>
        <taxon>Hyphomicrobiales</taxon>
        <taxon>Hyphomicrobiaceae</taxon>
        <taxon>Hyphomicrobium</taxon>
    </lineage>
</organism>
<evidence type="ECO:0000313" key="1">
    <source>
        <dbReference type="EMBL" id="AHB50442.1"/>
    </source>
</evidence>
<proteinExistence type="predicted"/>
<gene>
    <name evidence="1" type="ORF">W911_16850</name>
</gene>
<keyword evidence="2" id="KW-1185">Reference proteome</keyword>
<dbReference type="EMBL" id="CP006912">
    <property type="protein sequence ID" value="AHB50442.1"/>
    <property type="molecule type" value="Genomic_DNA"/>
</dbReference>
<dbReference type="HOGENOM" id="CLU_3403998_0_0_5"/>
<dbReference type="STRING" id="1029756.W911_16850"/>
<accession>V5SIX1</accession>
<protein>
    <submittedName>
        <fullName evidence="1">Uncharacterized protein</fullName>
    </submittedName>
</protein>
<evidence type="ECO:0000313" key="2">
    <source>
        <dbReference type="Proteomes" id="UP000018542"/>
    </source>
</evidence>
<dbReference type="Proteomes" id="UP000018542">
    <property type="component" value="Chromosome"/>
</dbReference>
<reference evidence="1 2" key="1">
    <citation type="journal article" date="2014" name="Genome Announc.">
        <title>Complete Genome Sequence of Hyphomicrobium nitrativorans Strain NL23, a Denitrifying Bacterium Isolated from Biofilm of a Methanol-Fed Denitrification System Treating Seawater at the Montreal Biodome.</title>
        <authorList>
            <person name="Martineau C."/>
            <person name="Villeneuve C."/>
            <person name="Mauffrey F."/>
            <person name="Villemur R."/>
        </authorList>
    </citation>
    <scope>NUCLEOTIDE SEQUENCE [LARGE SCALE GENOMIC DNA]</scope>
    <source>
        <strain evidence="1">NL23</strain>
    </source>
</reference>
<dbReference type="AlphaFoldDB" id="V5SIX1"/>
<sequence>MKADVLAARLAARMFHLLSQIIFLGHKGSV</sequence>
<dbReference type="KEGG" id="hni:W911_16850"/>